<dbReference type="Proteomes" id="UP001596147">
    <property type="component" value="Unassembled WGS sequence"/>
</dbReference>
<proteinExistence type="predicted"/>
<keyword evidence="1" id="KW-0175">Coiled coil</keyword>
<feature type="coiled-coil region" evidence="1">
    <location>
        <begin position="39"/>
        <end position="73"/>
    </location>
</feature>
<sequence length="183" mass="21288">MMRIDINLLQQPEKKERHTYAYVMVLILVVILALFLFFLQHQKQTKERLTEELQQIRQEIEQIEQNVATDESLASVEKLQSVIEMMEEDSMSVIPILHHFTSILPQDGYIQSIDYVNDEISLEIEFTNQRHAAYYLAELNRTTWVTTATLQTINQVSSAGAEDKTNYIAYYSITLDNQLAGRE</sequence>
<gene>
    <name evidence="3" type="ORF">ACFPM4_18625</name>
</gene>
<keyword evidence="2" id="KW-1133">Transmembrane helix</keyword>
<protein>
    <submittedName>
        <fullName evidence="3">PilN domain-containing protein</fullName>
    </submittedName>
</protein>
<dbReference type="EMBL" id="JBHSMC010000029">
    <property type="protein sequence ID" value="MFC5466742.1"/>
    <property type="molecule type" value="Genomic_DNA"/>
</dbReference>
<reference evidence="4" key="1">
    <citation type="journal article" date="2019" name="Int. J. Syst. Evol. Microbiol.">
        <title>The Global Catalogue of Microorganisms (GCM) 10K type strain sequencing project: providing services to taxonomists for standard genome sequencing and annotation.</title>
        <authorList>
            <consortium name="The Broad Institute Genomics Platform"/>
            <consortium name="The Broad Institute Genome Sequencing Center for Infectious Disease"/>
            <person name="Wu L."/>
            <person name="Ma J."/>
        </authorList>
    </citation>
    <scope>NUCLEOTIDE SEQUENCE [LARGE SCALE GENOMIC DNA]</scope>
    <source>
        <strain evidence="4">CGMCC 1.12237</strain>
    </source>
</reference>
<feature type="transmembrane region" description="Helical" evidence="2">
    <location>
        <begin position="20"/>
        <end position="39"/>
    </location>
</feature>
<evidence type="ECO:0000313" key="3">
    <source>
        <dbReference type="EMBL" id="MFC5466742.1"/>
    </source>
</evidence>
<keyword evidence="2" id="KW-0472">Membrane</keyword>
<evidence type="ECO:0000313" key="4">
    <source>
        <dbReference type="Proteomes" id="UP001596147"/>
    </source>
</evidence>
<evidence type="ECO:0000256" key="2">
    <source>
        <dbReference type="SAM" id="Phobius"/>
    </source>
</evidence>
<dbReference type="InterPro" id="IPR052534">
    <property type="entry name" value="Extracell_DNA_Util/SecSys_Comp"/>
</dbReference>
<accession>A0ABW0LNZ1</accession>
<keyword evidence="4" id="KW-1185">Reference proteome</keyword>
<organism evidence="3 4">
    <name type="scientific">Lederbergia graminis</name>
    <dbReference type="NCBI Taxonomy" id="735518"/>
    <lineage>
        <taxon>Bacteria</taxon>
        <taxon>Bacillati</taxon>
        <taxon>Bacillota</taxon>
        <taxon>Bacilli</taxon>
        <taxon>Bacillales</taxon>
        <taxon>Bacillaceae</taxon>
        <taxon>Lederbergia</taxon>
    </lineage>
</organism>
<dbReference type="PANTHER" id="PTHR40278:SF1">
    <property type="entry name" value="DNA UTILIZATION PROTEIN HOFN"/>
    <property type="match status" value="1"/>
</dbReference>
<name>A0ABW0LNZ1_9BACI</name>
<comment type="caution">
    <text evidence="3">The sequence shown here is derived from an EMBL/GenBank/DDBJ whole genome shotgun (WGS) entry which is preliminary data.</text>
</comment>
<keyword evidence="2" id="KW-0812">Transmembrane</keyword>
<dbReference type="PANTHER" id="PTHR40278">
    <property type="entry name" value="DNA UTILIZATION PROTEIN HOFN"/>
    <property type="match status" value="1"/>
</dbReference>
<evidence type="ECO:0000256" key="1">
    <source>
        <dbReference type="SAM" id="Coils"/>
    </source>
</evidence>